<reference evidence="1 2" key="1">
    <citation type="submission" date="2015-08" db="EMBL/GenBank/DDBJ databases">
        <authorList>
            <person name="Babu N.S."/>
            <person name="Beckwith C.J."/>
            <person name="Beseler K.G."/>
            <person name="Brison A."/>
            <person name="Carone J.V."/>
            <person name="Caskin T.P."/>
            <person name="Diamond M."/>
            <person name="Durham M.E."/>
            <person name="Foxe J.M."/>
            <person name="Go M."/>
            <person name="Henderson B.A."/>
            <person name="Jones I.B."/>
            <person name="McGettigan J.A."/>
            <person name="Micheletti S.J."/>
            <person name="Nasrallah M.E."/>
            <person name="Ortiz D."/>
            <person name="Piller C.R."/>
            <person name="Privatt S.R."/>
            <person name="Schneider S.L."/>
            <person name="Sharp S."/>
            <person name="Smith T.C."/>
            <person name="Stanton J.D."/>
            <person name="Ullery H.E."/>
            <person name="Wilson R.J."/>
            <person name="Serrano M.G."/>
            <person name="Buck G."/>
            <person name="Lee V."/>
            <person name="Wang Y."/>
            <person name="Carvalho R."/>
            <person name="Voegtly L."/>
            <person name="Shi R."/>
            <person name="Duckworth R."/>
            <person name="Johnson A."/>
            <person name="Loviza R."/>
            <person name="Walstead R."/>
            <person name="Shah Z."/>
            <person name="Kiflezghi M."/>
            <person name="Wade K."/>
            <person name="Ball S.L."/>
            <person name="Bradley K.W."/>
            <person name="Asai D.J."/>
            <person name="Bowman C.A."/>
            <person name="Russell D.A."/>
            <person name="Pope W.H."/>
            <person name="Jacobs-Sera D."/>
            <person name="Hendrix R.W."/>
            <person name="Hatfull G.F."/>
        </authorList>
    </citation>
    <scope>NUCLEOTIDE SEQUENCE [LARGE SCALE GENOMIC DNA]</scope>
    <source>
        <strain evidence="1 2">DSM 27648</strain>
    </source>
</reference>
<evidence type="ECO:0000313" key="2">
    <source>
        <dbReference type="Proteomes" id="UP000064967"/>
    </source>
</evidence>
<proteinExistence type="predicted"/>
<sequence>MQRDYEPTPLPMHLVQLPGVASRTSAAFVEFAAKRLRVSLGDKRSA</sequence>
<gene>
    <name evidence="1" type="ORF">AKJ09_02475</name>
</gene>
<dbReference type="EMBL" id="CP012333">
    <property type="protein sequence ID" value="AKU95811.1"/>
    <property type="molecule type" value="Genomic_DNA"/>
</dbReference>
<protein>
    <recommendedName>
        <fullName evidence="3">Transcriptional regulator, LysR family</fullName>
    </recommendedName>
</protein>
<dbReference type="Proteomes" id="UP000064967">
    <property type="component" value="Chromosome"/>
</dbReference>
<evidence type="ECO:0008006" key="3">
    <source>
        <dbReference type="Google" id="ProtNLM"/>
    </source>
</evidence>
<name>A0A0K1PR12_9BACT</name>
<keyword evidence="2" id="KW-1185">Reference proteome</keyword>
<dbReference type="KEGG" id="llu:AKJ09_02475"/>
<evidence type="ECO:0000313" key="1">
    <source>
        <dbReference type="EMBL" id="AKU95811.1"/>
    </source>
</evidence>
<dbReference type="AlphaFoldDB" id="A0A0K1PR12"/>
<organism evidence="1 2">
    <name type="scientific">Labilithrix luteola</name>
    <dbReference type="NCBI Taxonomy" id="1391654"/>
    <lineage>
        <taxon>Bacteria</taxon>
        <taxon>Pseudomonadati</taxon>
        <taxon>Myxococcota</taxon>
        <taxon>Polyangia</taxon>
        <taxon>Polyangiales</taxon>
        <taxon>Labilitrichaceae</taxon>
        <taxon>Labilithrix</taxon>
    </lineage>
</organism>
<dbReference type="RefSeq" id="WP_169927447.1">
    <property type="nucleotide sequence ID" value="NZ_CP012333.1"/>
</dbReference>
<accession>A0A0K1PR12</accession>